<dbReference type="Proteomes" id="UP000302139">
    <property type="component" value="Unassembled WGS sequence"/>
</dbReference>
<evidence type="ECO:0000313" key="2">
    <source>
        <dbReference type="EMBL" id="GDY71867.1"/>
    </source>
</evidence>
<name>A0A4D4MKU3_STRAX</name>
<dbReference type="Proteomes" id="UP000299211">
    <property type="component" value="Unassembled WGS sequence"/>
</dbReference>
<dbReference type="EMBL" id="BJHY01000001">
    <property type="protein sequence ID" value="GDY71867.1"/>
    <property type="molecule type" value="Genomic_DNA"/>
</dbReference>
<dbReference type="AlphaFoldDB" id="A0A4D4MKU3"/>
<evidence type="ECO:0000313" key="4">
    <source>
        <dbReference type="Proteomes" id="UP000302139"/>
    </source>
</evidence>
<reference evidence="2 3" key="1">
    <citation type="submission" date="2019-04" db="EMBL/GenBank/DDBJ databases">
        <title>Draft genome sequences of Streptomyces avermitilis ATCC 31267.</title>
        <authorList>
            <person name="Komaki H."/>
            <person name="Tamura T."/>
            <person name="Hosoyama A."/>
        </authorList>
    </citation>
    <scope>NUCLEOTIDE SEQUENCE [LARGE SCALE GENOMIC DNA]</scope>
    <source>
        <strain evidence="2 3">ATCC 31267</strain>
    </source>
</reference>
<accession>A0A4D4MKU3</accession>
<reference evidence="1 4" key="2">
    <citation type="submission" date="2019-04" db="EMBL/GenBank/DDBJ databases">
        <title>Draft genome sequences of Streptomyces avermitilis NBRC 14893.</title>
        <authorList>
            <person name="Komaki H."/>
            <person name="Tamura T."/>
            <person name="Hosoyama A."/>
        </authorList>
    </citation>
    <scope>NUCLEOTIDE SEQUENCE [LARGE SCALE GENOMIC DNA]</scope>
    <source>
        <strain evidence="1 4">NBRC 14893</strain>
    </source>
</reference>
<comment type="caution">
    <text evidence="2">The sequence shown here is derived from an EMBL/GenBank/DDBJ whole genome shotgun (WGS) entry which is preliminary data.</text>
</comment>
<gene>
    <name evidence="1" type="ORF">SAV14893_072070</name>
    <name evidence="2" type="ORF">SAV31267_013520</name>
</gene>
<proteinExistence type="predicted"/>
<dbReference type="EMBL" id="BJHX01000001">
    <property type="protein sequence ID" value="GDY67814.1"/>
    <property type="molecule type" value="Genomic_DNA"/>
</dbReference>
<sequence length="121" mass="13616">MELPFVWVFVRGRAAPLWGQTVGRDRGRRAPVAGNPGAAPAVQWIKARWRGAHPINRASHLRTCTPGAVIRAGVRTSRRRLLHMLRDIGSCLPLPPRPRMGHSGRNRLDVVRRAVQMRRLP</sequence>
<evidence type="ECO:0000313" key="1">
    <source>
        <dbReference type="EMBL" id="GDY67814.1"/>
    </source>
</evidence>
<protein>
    <submittedName>
        <fullName evidence="2">Uncharacterized protein</fullName>
    </submittedName>
</protein>
<organism evidence="2 3">
    <name type="scientific">Streptomyces avermitilis</name>
    <dbReference type="NCBI Taxonomy" id="33903"/>
    <lineage>
        <taxon>Bacteria</taxon>
        <taxon>Bacillati</taxon>
        <taxon>Actinomycetota</taxon>
        <taxon>Actinomycetes</taxon>
        <taxon>Kitasatosporales</taxon>
        <taxon>Streptomycetaceae</taxon>
        <taxon>Streptomyces</taxon>
    </lineage>
</organism>
<evidence type="ECO:0000313" key="3">
    <source>
        <dbReference type="Proteomes" id="UP000299211"/>
    </source>
</evidence>